<dbReference type="Proteomes" id="UP000070675">
    <property type="component" value="Unassembled WGS sequence"/>
</dbReference>
<gene>
    <name evidence="4" type="ORF">HMPREF3192_00864</name>
</gene>
<dbReference type="NCBIfam" id="NF009689">
    <property type="entry name" value="PRK13210.1"/>
    <property type="match status" value="1"/>
</dbReference>
<evidence type="ECO:0000313" key="4">
    <source>
        <dbReference type="EMBL" id="KXB34425.1"/>
    </source>
</evidence>
<sequence length="286" mass="32394">MARLGIYEKALPKNISWKERLSIAGSLGFDFVEMSVDESDERLGRLSWTREQRKEVLDAIFDEGVAMRSMCLSGHRRYPFGSADPMVRAQGMRIMQQAVDLAAQLGIRTIQLAGYDVYYEEKTSLSRAYFIENLQKATEMAAAAEVMLAIEIMDDPFINSITKFNTIKRQIHSPWLQVYPDLGNLCAWPANDPLAELELGINEITGIHVKDTLKVTPDFPGKFKEVPWGSGCVDFLGCFKTLKRLDYEGNFMLEMWSETSDDPVAEVKDALGFIMPIFKEAGYEFN</sequence>
<dbReference type="STRING" id="1393034.HMPREF3192_00864"/>
<dbReference type="NCBIfam" id="TIGR00542">
    <property type="entry name" value="hxl6Piso_put"/>
    <property type="match status" value="1"/>
</dbReference>
<dbReference type="EMBL" id="LSCR01000015">
    <property type="protein sequence ID" value="KXB34425.1"/>
    <property type="molecule type" value="Genomic_DNA"/>
</dbReference>
<dbReference type="PATRIC" id="fig|1393034.3.peg.834"/>
<dbReference type="GO" id="GO:0016861">
    <property type="term" value="F:intramolecular oxidoreductase activity, interconverting aldoses and ketoses"/>
    <property type="evidence" value="ECO:0007669"/>
    <property type="project" value="InterPro"/>
</dbReference>
<keyword evidence="5" id="KW-1185">Reference proteome</keyword>
<evidence type="ECO:0000256" key="1">
    <source>
        <dbReference type="ARBA" id="ARBA00023235"/>
    </source>
</evidence>
<dbReference type="PANTHER" id="PTHR43489">
    <property type="entry name" value="ISOMERASE"/>
    <property type="match status" value="1"/>
</dbReference>
<dbReference type="Gene3D" id="3.20.20.150">
    <property type="entry name" value="Divalent-metal-dependent TIM barrel enzymes"/>
    <property type="match status" value="1"/>
</dbReference>
<organism evidence="4 5">
    <name type="scientific">Atopobium deltae</name>
    <dbReference type="NCBI Taxonomy" id="1393034"/>
    <lineage>
        <taxon>Bacteria</taxon>
        <taxon>Bacillati</taxon>
        <taxon>Actinomycetota</taxon>
        <taxon>Coriobacteriia</taxon>
        <taxon>Coriobacteriales</taxon>
        <taxon>Atopobiaceae</taxon>
        <taxon>Atopobium</taxon>
    </lineage>
</organism>
<comment type="caution">
    <text evidence="4">The sequence shown here is derived from an EMBL/GenBank/DDBJ whole genome shotgun (WGS) entry which is preliminary data.</text>
</comment>
<reference evidence="5" key="1">
    <citation type="submission" date="2016-01" db="EMBL/GenBank/DDBJ databases">
        <authorList>
            <person name="Mitreva M."/>
            <person name="Pepin K.H."/>
            <person name="Mihindukulasuriya K.A."/>
            <person name="Fulton R."/>
            <person name="Fronick C."/>
            <person name="O'Laughlin M."/>
            <person name="Miner T."/>
            <person name="Herter B."/>
            <person name="Rosa B.A."/>
            <person name="Cordes M."/>
            <person name="Tomlinson C."/>
            <person name="Wollam A."/>
            <person name="Palsikar V.B."/>
            <person name="Mardis E.R."/>
            <person name="Wilson R.K."/>
        </authorList>
    </citation>
    <scope>NUCLEOTIDE SEQUENCE [LARGE SCALE GENOMIC DNA]</scope>
    <source>
        <strain evidence="5">DNF00019</strain>
    </source>
</reference>
<dbReference type="InterPro" id="IPR013022">
    <property type="entry name" value="Xyl_isomerase-like_TIM-brl"/>
</dbReference>
<protein>
    <recommendedName>
        <fullName evidence="2">L-ribulose-5-phosphate 3-epimerase</fullName>
    </recommendedName>
</protein>
<dbReference type="AlphaFoldDB" id="A0A133XU10"/>
<evidence type="ECO:0000313" key="5">
    <source>
        <dbReference type="Proteomes" id="UP000070675"/>
    </source>
</evidence>
<dbReference type="Pfam" id="PF01261">
    <property type="entry name" value="AP_endonuc_2"/>
    <property type="match status" value="1"/>
</dbReference>
<evidence type="ECO:0000259" key="3">
    <source>
        <dbReference type="Pfam" id="PF01261"/>
    </source>
</evidence>
<dbReference type="RefSeq" id="WP_066305515.1">
    <property type="nucleotide sequence ID" value="NZ_KQ959495.1"/>
</dbReference>
<keyword evidence="1 4" id="KW-0413">Isomerase</keyword>
<dbReference type="OrthoDB" id="3185623at2"/>
<dbReference type="PANTHER" id="PTHR43489:SF1">
    <property type="entry name" value="L-RIBULOSE-5-PHOSPHATE 3-EPIMERASE SGBU-RELATED"/>
    <property type="match status" value="1"/>
</dbReference>
<proteinExistence type="predicted"/>
<feature type="domain" description="Xylose isomerase-like TIM barrel" evidence="3">
    <location>
        <begin position="24"/>
        <end position="274"/>
    </location>
</feature>
<dbReference type="GO" id="GO:0034015">
    <property type="term" value="F:L-ribulose-5-phosphate 3-epimerase activity"/>
    <property type="evidence" value="ECO:0007669"/>
    <property type="project" value="TreeGrafter"/>
</dbReference>
<dbReference type="InterPro" id="IPR050417">
    <property type="entry name" value="Sugar_Epim/Isomerase"/>
</dbReference>
<dbReference type="InterPro" id="IPR004560">
    <property type="entry name" value="L-Ru-5P_3-Epase"/>
</dbReference>
<dbReference type="NCBIfam" id="NF009688">
    <property type="entry name" value="PRK13209.1"/>
    <property type="match status" value="1"/>
</dbReference>
<accession>A0A133XU10</accession>
<name>A0A133XU10_9ACTN</name>
<dbReference type="GO" id="GO:0019852">
    <property type="term" value="P:L-ascorbic acid metabolic process"/>
    <property type="evidence" value="ECO:0007669"/>
    <property type="project" value="TreeGrafter"/>
</dbReference>
<dbReference type="SUPFAM" id="SSF51658">
    <property type="entry name" value="Xylose isomerase-like"/>
    <property type="match status" value="1"/>
</dbReference>
<evidence type="ECO:0000256" key="2">
    <source>
        <dbReference type="NCBIfam" id="TIGR00542"/>
    </source>
</evidence>
<dbReference type="InterPro" id="IPR036237">
    <property type="entry name" value="Xyl_isomerase-like_sf"/>
</dbReference>